<dbReference type="Gene3D" id="3.40.50.12580">
    <property type="match status" value="2"/>
</dbReference>
<evidence type="ECO:0000259" key="8">
    <source>
        <dbReference type="Pfam" id="PF18674"/>
    </source>
</evidence>
<evidence type="ECO:0000313" key="10">
    <source>
        <dbReference type="Proteomes" id="UP000829069"/>
    </source>
</evidence>
<dbReference type="PANTHER" id="PTHR37316:SF3">
    <property type="entry name" value="TEICHOIC ACID GLYCEROL-PHOSPHATE TRANSFERASE"/>
    <property type="match status" value="1"/>
</dbReference>
<dbReference type="RefSeq" id="WP_241915195.1">
    <property type="nucleotide sequence ID" value="NZ_CP093326.1"/>
</dbReference>
<feature type="region of interest" description="Disordered" evidence="7">
    <location>
        <begin position="1140"/>
        <end position="1167"/>
    </location>
</feature>
<keyword evidence="5" id="KW-0777">Teichoic acid biosynthesis</keyword>
<dbReference type="PANTHER" id="PTHR37316">
    <property type="entry name" value="TEICHOIC ACID GLYCEROL-PHOSPHATE PRIMASE"/>
    <property type="match status" value="1"/>
</dbReference>
<dbReference type="EMBL" id="CP093326">
    <property type="protein sequence ID" value="UNK47456.1"/>
    <property type="molecule type" value="Genomic_DNA"/>
</dbReference>
<dbReference type="Proteomes" id="UP000829069">
    <property type="component" value="Chromosome"/>
</dbReference>
<dbReference type="InterPro" id="IPR051612">
    <property type="entry name" value="Teichoic_Acid_Biosynth"/>
</dbReference>
<dbReference type="Pfam" id="PF18674">
    <property type="entry name" value="TarS_C1"/>
    <property type="match status" value="1"/>
</dbReference>
<feature type="domain" description="TarS C-terminal" evidence="8">
    <location>
        <begin position="207"/>
        <end position="350"/>
    </location>
</feature>
<comment type="similarity">
    <text evidence="2">Belongs to the CDP-glycerol glycerophosphotransferase family.</text>
</comment>
<keyword evidence="6" id="KW-0472">Membrane</keyword>
<dbReference type="InterPro" id="IPR007554">
    <property type="entry name" value="Glycerophosphate_synth"/>
</dbReference>
<dbReference type="Pfam" id="PF04464">
    <property type="entry name" value="Glyphos_transf"/>
    <property type="match status" value="2"/>
</dbReference>
<keyword evidence="10" id="KW-1185">Reference proteome</keyword>
<comment type="subcellular location">
    <subcellularLocation>
        <location evidence="1">Cell membrane</location>
        <topology evidence="1">Peripheral membrane protein</topology>
    </subcellularLocation>
</comment>
<keyword evidence="3" id="KW-1003">Cell membrane</keyword>
<accession>A0ABY3WDB4</accession>
<dbReference type="InterPro" id="IPR041038">
    <property type="entry name" value="TarS_C1"/>
</dbReference>
<feature type="compositionally biased region" description="Basic and acidic residues" evidence="7">
    <location>
        <begin position="1144"/>
        <end position="1159"/>
    </location>
</feature>
<dbReference type="SUPFAM" id="SSF53756">
    <property type="entry name" value="UDP-Glycosyltransferase/glycogen phosphorylase"/>
    <property type="match status" value="2"/>
</dbReference>
<proteinExistence type="inferred from homology"/>
<dbReference type="InterPro" id="IPR043149">
    <property type="entry name" value="TagF_N"/>
</dbReference>
<organism evidence="9 10">
    <name type="scientific">Arthrobacter sulfonylureivorans</name>
    <dbReference type="NCBI Taxonomy" id="2486855"/>
    <lineage>
        <taxon>Bacteria</taxon>
        <taxon>Bacillati</taxon>
        <taxon>Actinomycetota</taxon>
        <taxon>Actinomycetes</taxon>
        <taxon>Micrococcales</taxon>
        <taxon>Micrococcaceae</taxon>
        <taxon>Arthrobacter</taxon>
    </lineage>
</organism>
<evidence type="ECO:0000256" key="7">
    <source>
        <dbReference type="SAM" id="MobiDB-lite"/>
    </source>
</evidence>
<dbReference type="Gene3D" id="3.40.50.11820">
    <property type="match status" value="2"/>
</dbReference>
<gene>
    <name evidence="9" type="ORF">MNQ99_09075</name>
</gene>
<protein>
    <submittedName>
        <fullName evidence="9">CDP-glycerol glycerophosphotransferase family protein</fullName>
    </submittedName>
</protein>
<keyword evidence="4" id="KW-0808">Transferase</keyword>
<evidence type="ECO:0000256" key="5">
    <source>
        <dbReference type="ARBA" id="ARBA00022944"/>
    </source>
</evidence>
<evidence type="ECO:0000256" key="3">
    <source>
        <dbReference type="ARBA" id="ARBA00022475"/>
    </source>
</evidence>
<evidence type="ECO:0000256" key="6">
    <source>
        <dbReference type="ARBA" id="ARBA00023136"/>
    </source>
</evidence>
<evidence type="ECO:0000256" key="4">
    <source>
        <dbReference type="ARBA" id="ARBA00022679"/>
    </source>
</evidence>
<evidence type="ECO:0000313" key="9">
    <source>
        <dbReference type="EMBL" id="UNK47456.1"/>
    </source>
</evidence>
<evidence type="ECO:0000256" key="1">
    <source>
        <dbReference type="ARBA" id="ARBA00004202"/>
    </source>
</evidence>
<name>A0ABY3WDB4_9MICC</name>
<reference evidence="9 10" key="1">
    <citation type="submission" date="2022-03" db="EMBL/GenBank/DDBJ databases">
        <title>Isotopic signatures of nitrous oxide derived from detoxification processes.</title>
        <authorList>
            <person name="Behrendt U."/>
            <person name="Buchen C."/>
            <person name="Well R."/>
            <person name="Ulrich A."/>
            <person name="Rohe L."/>
            <person name="Kolb S."/>
            <person name="Schloter M."/>
            <person name="Horn M.A."/>
            <person name="Augustin J."/>
        </authorList>
    </citation>
    <scope>NUCLEOTIDE SEQUENCE [LARGE SCALE GENOMIC DNA]</scope>
    <source>
        <strain evidence="9 10">S4-C24</strain>
    </source>
</reference>
<dbReference type="InterPro" id="IPR043148">
    <property type="entry name" value="TagF_C"/>
</dbReference>
<sequence>MTAPASLRSLLRSARRRAEHVLDRSAAGARLELHRLAVSQQGTQLTVCVKLSTELAPIALWTRSGEELVRLAELHPVSPGSDPPVAPRSGPGHVAGHAGPEYSAVIALEDFPGVAAQPAHDGEGGVLPVLLEVRAVADRLPRYASRVVAEDGHVRGFVSVGRFRRTITGPLRPVTSGTGSVLALYVNRNGFLRLAVDRALKRYNVIYVKRLSVAGGVVRLSGRLRTRHGEAVRAELVLIGRRSGTRYTAPARLALDSTVTQRNFGLHEYRLSVRLDLAALSDDELTKDGILDAWLEIHDRASDQPHRVRVGRTRYLVRKLTRPGWKNRGERTLCIIPYYTFKAKKTSFHIELLDTDAFESLQEHTRARLSRAREVGKGTDRPVWLVGEQPYKAQDTGLAFFQYLRASHPEIDAYYVIDPDSPEARNLEGLGNVVAYQSKEHVEVALKAERFIGSHHPDFLYPTRLPQFHRAVRGVKVFLQHGVMGTKWMVPNYGRNSPGFETDLFLVSSEREKEYIVSDFGYRPEQVAVTGLSRFDTLFAGDVPVKPNQILVIPTWRDWLQDPARFTESDYLHAWGDFLRDPQLSALTEEYGAELVFCLHPNMQHFRSYFDGVPARVISQGEVSVQHLLKQSALLVTDYSSVGFDFSFLDRPVIYYQFDRERFLGPRGSHLDLDAELPGRIAFDRDRLLDLLEEALRAGCTVTPEYQRRARRFLTFKDHQNCRRIFDAVLSARPAARGLRDGGVPEIVQTAGRRLRGSRFYFPAMRRFFRAVSRTPAAEDLIVFESGLGTQYADSPRYLYEELVRRGDQRRKVWIYHRKLPGSDPRTKVVRRLSPGYFWYLARAKYWVNNQNFPHYLQRRRNGVFIQTWHGTPLKRMLLDLEQVHGRDEDYMVRVNQAVRQWSVLLSPSSYATHAFRSAFGYRGPVMEEGYPRNDVLALGRRSDAGNVIRERLGIPHGRRVVLYAPTFRDDQSTGTGRFGFELPLDLDAFQRRFGADTVLLLRMHLLIANRLAIPESVAGCVRDVSGYPEIQELFLASDVLVTDYSSVLFDYAILRRPIVFYAYDLEHYRDTLRGFYLDYGPDLPGPVAQTEDELFDALAEAAVPDPGRERRLEEFAARFAPKDDGGAARRVVDLLLPPVPLRQRADSNDGRMPGDDGGRPASSPHS</sequence>
<evidence type="ECO:0000256" key="2">
    <source>
        <dbReference type="ARBA" id="ARBA00010488"/>
    </source>
</evidence>